<dbReference type="GO" id="GO:0004523">
    <property type="term" value="F:RNA-DNA hybrid ribonuclease activity"/>
    <property type="evidence" value="ECO:0007669"/>
    <property type="project" value="UniProtKB-EC"/>
</dbReference>
<dbReference type="Pfam" id="PF00078">
    <property type="entry name" value="RVT_1"/>
    <property type="match status" value="1"/>
</dbReference>
<dbReference type="InterPro" id="IPR000477">
    <property type="entry name" value="RT_dom"/>
</dbReference>
<evidence type="ECO:0000313" key="4">
    <source>
        <dbReference type="EMBL" id="CAH2277103.1"/>
    </source>
</evidence>
<protein>
    <recommendedName>
        <fullName evidence="2">ribonuclease H</fullName>
        <ecNumber evidence="2">3.1.26.4</ecNumber>
    </recommendedName>
</protein>
<dbReference type="Gene3D" id="3.30.70.270">
    <property type="match status" value="1"/>
</dbReference>
<dbReference type="PANTHER" id="PTHR33050">
    <property type="entry name" value="REVERSE TRANSCRIPTASE DOMAIN-CONTAINING PROTEIN"/>
    <property type="match status" value="1"/>
</dbReference>
<dbReference type="InterPro" id="IPR052055">
    <property type="entry name" value="Hepadnavirus_pol/RT"/>
</dbReference>
<comment type="similarity">
    <text evidence="1">Belongs to the beta type-B retroviral polymerase family. HERV class-II K(HML-2) pol subfamily.</text>
</comment>
<dbReference type="EC" id="3.1.26.4" evidence="2"/>
<reference evidence="4" key="1">
    <citation type="submission" date="2022-03" db="EMBL/GenBank/DDBJ databases">
        <authorList>
            <person name="Alioto T."/>
            <person name="Alioto T."/>
            <person name="Gomez Garrido J."/>
        </authorList>
    </citation>
    <scope>NUCLEOTIDE SEQUENCE</scope>
</reference>
<gene>
    <name evidence="4" type="ORF">PECUL_23A043918</name>
</gene>
<dbReference type="SUPFAM" id="SSF56672">
    <property type="entry name" value="DNA/RNA polymerases"/>
    <property type="match status" value="1"/>
</dbReference>
<dbReference type="Proteomes" id="UP001295444">
    <property type="component" value="Chromosome 03"/>
</dbReference>
<sequence>MISTEVVEMLSKGAIEELPFATPGFTSNLFLVPKKGGGVRPIINLRPFNAFLRYQHFQMEGIHCFRDLLRQSDWLAKLDLKDAYFTVPIALEFRDYLHFTWHGRRWRFTCLPFGLSSAPWCFTKLMKPVVAFLRFASLSTWTIS</sequence>
<evidence type="ECO:0000256" key="2">
    <source>
        <dbReference type="ARBA" id="ARBA00012180"/>
    </source>
</evidence>
<keyword evidence="5" id="KW-1185">Reference proteome</keyword>
<dbReference type="InterPro" id="IPR043128">
    <property type="entry name" value="Rev_trsase/Diguanyl_cyclase"/>
</dbReference>
<name>A0AAD1RTW5_PELCU</name>
<dbReference type="InterPro" id="IPR043502">
    <property type="entry name" value="DNA/RNA_pol_sf"/>
</dbReference>
<dbReference type="Gene3D" id="3.10.10.10">
    <property type="entry name" value="HIV Type 1 Reverse Transcriptase, subunit A, domain 1"/>
    <property type="match status" value="1"/>
</dbReference>
<evidence type="ECO:0000256" key="1">
    <source>
        <dbReference type="ARBA" id="ARBA00010879"/>
    </source>
</evidence>
<dbReference type="PANTHER" id="PTHR33050:SF7">
    <property type="entry name" value="RIBONUCLEASE H"/>
    <property type="match status" value="1"/>
</dbReference>
<organism evidence="4 5">
    <name type="scientific">Pelobates cultripes</name>
    <name type="common">Western spadefoot toad</name>
    <dbReference type="NCBI Taxonomy" id="61616"/>
    <lineage>
        <taxon>Eukaryota</taxon>
        <taxon>Metazoa</taxon>
        <taxon>Chordata</taxon>
        <taxon>Craniata</taxon>
        <taxon>Vertebrata</taxon>
        <taxon>Euteleostomi</taxon>
        <taxon>Amphibia</taxon>
        <taxon>Batrachia</taxon>
        <taxon>Anura</taxon>
        <taxon>Pelobatoidea</taxon>
        <taxon>Pelobatidae</taxon>
        <taxon>Pelobates</taxon>
    </lineage>
</organism>
<accession>A0AAD1RTW5</accession>
<dbReference type="AlphaFoldDB" id="A0AAD1RTW5"/>
<dbReference type="EMBL" id="OW240914">
    <property type="protein sequence ID" value="CAH2277103.1"/>
    <property type="molecule type" value="Genomic_DNA"/>
</dbReference>
<feature type="domain" description="Reverse transcriptase" evidence="3">
    <location>
        <begin position="13"/>
        <end position="144"/>
    </location>
</feature>
<evidence type="ECO:0000313" key="5">
    <source>
        <dbReference type="Proteomes" id="UP001295444"/>
    </source>
</evidence>
<dbReference type="PROSITE" id="PS50878">
    <property type="entry name" value="RT_POL"/>
    <property type="match status" value="1"/>
</dbReference>
<evidence type="ECO:0000259" key="3">
    <source>
        <dbReference type="PROSITE" id="PS50878"/>
    </source>
</evidence>
<proteinExistence type="inferred from homology"/>